<dbReference type="InterPro" id="IPR002347">
    <property type="entry name" value="SDR_fam"/>
</dbReference>
<dbReference type="GO" id="GO:0016616">
    <property type="term" value="F:oxidoreductase activity, acting on the CH-OH group of donors, NAD or NADP as acceptor"/>
    <property type="evidence" value="ECO:0007669"/>
    <property type="project" value="UniProtKB-ARBA"/>
</dbReference>
<feature type="domain" description="Ketoreductase" evidence="4">
    <location>
        <begin position="8"/>
        <end position="189"/>
    </location>
</feature>
<dbReference type="AlphaFoldDB" id="A0A418WMJ5"/>
<evidence type="ECO:0000313" key="5">
    <source>
        <dbReference type="EMBL" id="RJF91215.1"/>
    </source>
</evidence>
<dbReference type="InterPro" id="IPR020904">
    <property type="entry name" value="Sc_DH/Rdtase_CS"/>
</dbReference>
<dbReference type="InterPro" id="IPR036291">
    <property type="entry name" value="NAD(P)-bd_dom_sf"/>
</dbReference>
<sequence>MTLSLSGKVALVTGASSGIGEAAALALAEAGASVAVSARRADRLADLVARIEAAGGKALALAGDVAVEAEATMAVADTVARLGRIDILVNSAGVIQAGGVESLPLDEWRRVIDINLLGTLYTCKAAIGPMKAQGGGDIINISSTAGRRAAGLFGPYSTSKFGLTGLTEGLRQEVGGAGIRVAIVEPGATETEVAAGIGDPTMRAAMQQHVGKDGAMQPSDIADAIVFIASLPPRANVSQILIRPTIDTAAM</sequence>
<accession>A0A418WMJ5</accession>
<reference evidence="5 6" key="1">
    <citation type="submission" date="2018-09" db="EMBL/GenBank/DDBJ databases">
        <authorList>
            <person name="Zhu H."/>
        </authorList>
    </citation>
    <scope>NUCLEOTIDE SEQUENCE [LARGE SCALE GENOMIC DNA]</scope>
    <source>
        <strain evidence="5 6">K2R01-6</strain>
    </source>
</reference>
<dbReference type="Proteomes" id="UP000286100">
    <property type="component" value="Unassembled WGS sequence"/>
</dbReference>
<dbReference type="FunFam" id="3.40.50.720:FF:000047">
    <property type="entry name" value="NADP-dependent L-serine/L-allo-threonine dehydrogenase"/>
    <property type="match status" value="1"/>
</dbReference>
<keyword evidence="2" id="KW-0560">Oxidoreductase</keyword>
<organism evidence="5 6">
    <name type="scientific">Sphingomonas cavernae</name>
    <dbReference type="NCBI Taxonomy" id="2320861"/>
    <lineage>
        <taxon>Bacteria</taxon>
        <taxon>Pseudomonadati</taxon>
        <taxon>Pseudomonadota</taxon>
        <taxon>Alphaproteobacteria</taxon>
        <taxon>Sphingomonadales</taxon>
        <taxon>Sphingomonadaceae</taxon>
        <taxon>Sphingomonas</taxon>
    </lineage>
</organism>
<dbReference type="PANTHER" id="PTHR43115:SF4">
    <property type="entry name" value="DEHYDROGENASE_REDUCTASE SDR FAMILY MEMBER 11"/>
    <property type="match status" value="1"/>
</dbReference>
<dbReference type="Gene3D" id="3.40.50.720">
    <property type="entry name" value="NAD(P)-binding Rossmann-like Domain"/>
    <property type="match status" value="1"/>
</dbReference>
<dbReference type="PANTHER" id="PTHR43115">
    <property type="entry name" value="DEHYDROGENASE/REDUCTASE SDR FAMILY MEMBER 11"/>
    <property type="match status" value="1"/>
</dbReference>
<dbReference type="OrthoDB" id="9810734at2"/>
<comment type="caution">
    <text evidence="5">The sequence shown here is derived from an EMBL/GenBank/DDBJ whole genome shotgun (WGS) entry which is preliminary data.</text>
</comment>
<dbReference type="PRINTS" id="PR00081">
    <property type="entry name" value="GDHRDH"/>
</dbReference>
<dbReference type="PROSITE" id="PS00061">
    <property type="entry name" value="ADH_SHORT"/>
    <property type="match status" value="1"/>
</dbReference>
<proteinExistence type="inferred from homology"/>
<dbReference type="RefSeq" id="WP_119763106.1">
    <property type="nucleotide sequence ID" value="NZ_QYUM01000003.1"/>
</dbReference>
<dbReference type="Pfam" id="PF00106">
    <property type="entry name" value="adh_short"/>
    <property type="match status" value="1"/>
</dbReference>
<dbReference type="PRINTS" id="PR00080">
    <property type="entry name" value="SDRFAMILY"/>
</dbReference>
<evidence type="ECO:0000256" key="1">
    <source>
        <dbReference type="ARBA" id="ARBA00006484"/>
    </source>
</evidence>
<evidence type="ECO:0000256" key="2">
    <source>
        <dbReference type="ARBA" id="ARBA00023002"/>
    </source>
</evidence>
<evidence type="ECO:0000313" key="6">
    <source>
        <dbReference type="Proteomes" id="UP000286100"/>
    </source>
</evidence>
<protein>
    <submittedName>
        <fullName evidence="5">SDR family NAD(P)-dependent oxidoreductase</fullName>
    </submittedName>
</protein>
<dbReference type="SUPFAM" id="SSF51735">
    <property type="entry name" value="NAD(P)-binding Rossmann-fold domains"/>
    <property type="match status" value="1"/>
</dbReference>
<evidence type="ECO:0000259" key="4">
    <source>
        <dbReference type="SMART" id="SM00822"/>
    </source>
</evidence>
<keyword evidence="6" id="KW-1185">Reference proteome</keyword>
<dbReference type="EMBL" id="QYUM01000003">
    <property type="protein sequence ID" value="RJF91215.1"/>
    <property type="molecule type" value="Genomic_DNA"/>
</dbReference>
<gene>
    <name evidence="5" type="ORF">D3876_13945</name>
</gene>
<name>A0A418WMJ5_9SPHN</name>
<comment type="similarity">
    <text evidence="1 3">Belongs to the short-chain dehydrogenases/reductases (SDR) family.</text>
</comment>
<evidence type="ECO:0000256" key="3">
    <source>
        <dbReference type="RuleBase" id="RU000363"/>
    </source>
</evidence>
<dbReference type="SMART" id="SM00822">
    <property type="entry name" value="PKS_KR"/>
    <property type="match status" value="1"/>
</dbReference>
<dbReference type="InterPro" id="IPR057326">
    <property type="entry name" value="KR_dom"/>
</dbReference>